<name>A0ABV8PI95_9FLAO</name>
<reference evidence="2" key="1">
    <citation type="journal article" date="2019" name="Int. J. Syst. Evol. Microbiol.">
        <title>The Global Catalogue of Microorganisms (GCM) 10K type strain sequencing project: providing services to taxonomists for standard genome sequencing and annotation.</title>
        <authorList>
            <consortium name="The Broad Institute Genomics Platform"/>
            <consortium name="The Broad Institute Genome Sequencing Center for Infectious Disease"/>
            <person name="Wu L."/>
            <person name="Ma J."/>
        </authorList>
    </citation>
    <scope>NUCLEOTIDE SEQUENCE [LARGE SCALE GENOMIC DNA]</scope>
    <source>
        <strain evidence="2">CGMCC 1.15774</strain>
    </source>
</reference>
<accession>A0ABV8PI95</accession>
<dbReference type="InterPro" id="IPR046484">
    <property type="entry name" value="DUF6577"/>
</dbReference>
<dbReference type="Pfam" id="PF20217">
    <property type="entry name" value="DUF6577"/>
    <property type="match status" value="1"/>
</dbReference>
<evidence type="ECO:0000313" key="2">
    <source>
        <dbReference type="Proteomes" id="UP001595841"/>
    </source>
</evidence>
<comment type="caution">
    <text evidence="1">The sequence shown here is derived from an EMBL/GenBank/DDBJ whole genome shotgun (WGS) entry which is preliminary data.</text>
</comment>
<proteinExistence type="predicted"/>
<sequence>MEIANKSLHINALKNSFDEGQKITVSDIIEFYGQFEERVKRSTIDWRLYKLTQEGILHRQSRGVYSLSEKKKKTYTPEITRSLKVLAGKIHNQFPYIETCLWTTKWLNEFMLHQPGRFYTILEVERDATESVFYALNDLGKEVFLNPSQDIISKYVSHSKSPIIIIPLITEAPIHKINKVTTCSLEKMLVDIYCDPELFSTFQGTELQRIYQTAFDRYDINKAKMLRYADRRTKKTEVELLINQQRNGS</sequence>
<keyword evidence="2" id="KW-1185">Reference proteome</keyword>
<gene>
    <name evidence="1" type="ORF">ACFOWS_02380</name>
</gene>
<evidence type="ECO:0000313" key="1">
    <source>
        <dbReference type="EMBL" id="MFC4218960.1"/>
    </source>
</evidence>
<protein>
    <submittedName>
        <fullName evidence="1">DUF6577 family protein</fullName>
    </submittedName>
</protein>
<dbReference type="EMBL" id="JBHSCL010000003">
    <property type="protein sequence ID" value="MFC4218960.1"/>
    <property type="molecule type" value="Genomic_DNA"/>
</dbReference>
<organism evidence="1 2">
    <name type="scientific">Flagellimonas marina</name>
    <dbReference type="NCBI Taxonomy" id="1775168"/>
    <lineage>
        <taxon>Bacteria</taxon>
        <taxon>Pseudomonadati</taxon>
        <taxon>Bacteroidota</taxon>
        <taxon>Flavobacteriia</taxon>
        <taxon>Flavobacteriales</taxon>
        <taxon>Flavobacteriaceae</taxon>
        <taxon>Flagellimonas</taxon>
    </lineage>
</organism>
<dbReference type="Proteomes" id="UP001595841">
    <property type="component" value="Unassembled WGS sequence"/>
</dbReference>
<dbReference type="RefSeq" id="WP_379762349.1">
    <property type="nucleotide sequence ID" value="NZ_JBHSCL010000003.1"/>
</dbReference>